<evidence type="ECO:0000256" key="1">
    <source>
        <dbReference type="ARBA" id="ARBA00006817"/>
    </source>
</evidence>
<dbReference type="OrthoDB" id="268331at2"/>
<evidence type="ECO:0000313" key="4">
    <source>
        <dbReference type="Proteomes" id="UP000066480"/>
    </source>
</evidence>
<dbReference type="AlphaFoldDB" id="A0A0K1JK40"/>
<protein>
    <recommendedName>
        <fullName evidence="2">Activator of Hsp90 ATPase homologue 1/2-like C-terminal domain-containing protein</fullName>
    </recommendedName>
</protein>
<keyword evidence="4" id="KW-1185">Reference proteome</keyword>
<dbReference type="RefSeq" id="WP_052592854.1">
    <property type="nucleotide sequence ID" value="NZ_CP011112.1"/>
</dbReference>
<reference evidence="3 4" key="1">
    <citation type="submission" date="2015-03" db="EMBL/GenBank/DDBJ databases">
        <title>Luteipulveratus halotolerans sp. nov., a novel actinobacterium (Dermacoccaceae) from Sarawak, Malaysia.</title>
        <authorList>
            <person name="Juboi H."/>
            <person name="Basik A."/>
            <person name="Shamsul S.S."/>
            <person name="Arnold P."/>
            <person name="Schmitt E.K."/>
            <person name="Sanglier J.-J."/>
            <person name="Yeo T."/>
        </authorList>
    </citation>
    <scope>NUCLEOTIDE SEQUENCE [LARGE SCALE GENOMIC DNA]</scope>
    <source>
        <strain evidence="3 4">MN07-A0370</strain>
    </source>
</reference>
<dbReference type="KEGG" id="lmoi:VV02_15545"/>
<organism evidence="3 4">
    <name type="scientific">Luteipulveratus mongoliensis</name>
    <dbReference type="NCBI Taxonomy" id="571913"/>
    <lineage>
        <taxon>Bacteria</taxon>
        <taxon>Bacillati</taxon>
        <taxon>Actinomycetota</taxon>
        <taxon>Actinomycetes</taxon>
        <taxon>Micrococcales</taxon>
        <taxon>Dermacoccaceae</taxon>
        <taxon>Luteipulveratus</taxon>
    </lineage>
</organism>
<proteinExistence type="inferred from homology"/>
<dbReference type="EMBL" id="CP011112">
    <property type="protein sequence ID" value="AKU16940.1"/>
    <property type="molecule type" value="Genomic_DNA"/>
</dbReference>
<evidence type="ECO:0000259" key="2">
    <source>
        <dbReference type="Pfam" id="PF08327"/>
    </source>
</evidence>
<feature type="domain" description="Activator of Hsp90 ATPase homologue 1/2-like C-terminal" evidence="2">
    <location>
        <begin position="30"/>
        <end position="129"/>
    </location>
</feature>
<evidence type="ECO:0000313" key="3">
    <source>
        <dbReference type="EMBL" id="AKU16940.1"/>
    </source>
</evidence>
<dbReference type="Gene3D" id="3.30.530.20">
    <property type="match status" value="1"/>
</dbReference>
<comment type="similarity">
    <text evidence="1">Belongs to the AHA1 family.</text>
</comment>
<name>A0A0K1JK40_9MICO</name>
<dbReference type="InterPro" id="IPR013538">
    <property type="entry name" value="ASHA1/2-like_C"/>
</dbReference>
<dbReference type="SUPFAM" id="SSF55961">
    <property type="entry name" value="Bet v1-like"/>
    <property type="match status" value="1"/>
</dbReference>
<sequence>MPASDVVLSYDLPASARQAFMLYVDRIGLWWPGTYTADPATYAGVVIEPRVGGRVLARYNNRHADEWGRVTRLEMGASLEHTFTLAHASRVASLVSVSFADHDTGSRMSFRHGGWTEDNKLDRHRFNDWPLILSGYVDLVRVTVRRAC</sequence>
<dbReference type="InterPro" id="IPR023393">
    <property type="entry name" value="START-like_dom_sf"/>
</dbReference>
<accession>A0A0K1JK40</accession>
<gene>
    <name evidence="3" type="ORF">VV02_15545</name>
</gene>
<dbReference type="STRING" id="571913.VV02_15545"/>
<dbReference type="Proteomes" id="UP000066480">
    <property type="component" value="Chromosome"/>
</dbReference>
<dbReference type="Pfam" id="PF08327">
    <property type="entry name" value="AHSA1"/>
    <property type="match status" value="1"/>
</dbReference>